<dbReference type="PANTHER" id="PTHR38434:SF1">
    <property type="entry name" value="BLL2549 PROTEIN"/>
    <property type="match status" value="1"/>
</dbReference>
<dbReference type="EMBL" id="AP022612">
    <property type="protein sequence ID" value="BBZ33805.1"/>
    <property type="molecule type" value="Genomic_DNA"/>
</dbReference>
<dbReference type="AlphaFoldDB" id="A0A7I7XWT4"/>
<proteinExistence type="predicted"/>
<evidence type="ECO:0000313" key="2">
    <source>
        <dbReference type="Proteomes" id="UP000466931"/>
    </source>
</evidence>
<evidence type="ECO:0000313" key="1">
    <source>
        <dbReference type="EMBL" id="BBZ33805.1"/>
    </source>
</evidence>
<reference evidence="1" key="1">
    <citation type="journal article" date="2019" name="Emerg. Microbes Infect.">
        <title>Comprehensive subspecies identification of 175 nontuberculous mycobacteria species based on 7547 genomic profiles.</title>
        <authorList>
            <person name="Matsumoto Y."/>
            <person name="Kinjo T."/>
            <person name="Motooka D."/>
            <person name="Nabeya D."/>
            <person name="Jung N."/>
            <person name="Uechi K."/>
            <person name="Horii T."/>
            <person name="Iida T."/>
            <person name="Fujita J."/>
            <person name="Nakamura S."/>
        </authorList>
    </citation>
    <scope>NUCLEOTIDE SEQUENCE [LARGE SCALE GENOMIC DNA]</scope>
    <source>
        <strain evidence="1">JCM 13671</strain>
    </source>
</reference>
<dbReference type="InterPro" id="IPR019286">
    <property type="entry name" value="DUF2339_TM"/>
</dbReference>
<reference evidence="1" key="2">
    <citation type="submission" date="2020-02" db="EMBL/GenBank/DDBJ databases">
        <authorList>
            <person name="Matsumoto Y."/>
            <person name="Motooka D."/>
            <person name="Nakamura S."/>
        </authorList>
    </citation>
    <scope>NUCLEOTIDE SEQUENCE</scope>
    <source>
        <strain evidence="1">JCM 13671</strain>
    </source>
</reference>
<gene>
    <name evidence="1" type="ORF">MCNF_24100</name>
</gene>
<keyword evidence="2" id="KW-1185">Reference proteome</keyword>
<sequence>MTAPHQDALQRLSVELDQLSQHMAAVSVQFRELGSAVPAQVAPAMAPPPVPVMAPLPPPPPMPQPLPPQPMVMPPYVPAPPRQKLSARLQRDEDQNWIGKLLAIAGVAVTLVGVVLLLVLAAQAGILRPEIRVAAGALLAAGLVGIGIRLQDRPGGQVGGVALTATGIAAAYMDVIAITTIYGWLPPALGLVTAAAIGGGGLTLARRWNSQQLALLVLVPLVVLAPIVADGVTLLLIGFMTALSAAALPAQLGRDWMWMHAARTAGVTLPLLVALFITSVSGDLDDAWLLGGACAVAALLAVVSTIVLLPTSTRSTAMGLLTVVGVLPALAAGVAVPRVPAVLMAAAVAAGMLALSVSGRRIAGVVAPVVVIWSALSAFAALIAVTEAFDGEVEAPALLGLALVVTLAGRRSRTAKWIGLAFAAVGGLAFLAYAPPVYLLEGTELAVSLSVSNLAASALAIACAGAIVYTWAGSADLAGDGVRVLSIGAGLVALYSVTMFTVTAGVLIGGVGGGFLAGHMAATICWIGAAAALLVAARRVTDPQRRTAPIIGGLALTAAATTKLFLFDLGTLDGMFRVAAFIVVGLVLLGMGTGYARSLAQRDEARTA</sequence>
<name>A0A7I7XWT4_9MYCO</name>
<dbReference type="OrthoDB" id="3729996at2"/>
<organism evidence="1 2">
    <name type="scientific">Mycolicibacterium confluentis</name>
    <dbReference type="NCBI Taxonomy" id="28047"/>
    <lineage>
        <taxon>Bacteria</taxon>
        <taxon>Bacillati</taxon>
        <taxon>Actinomycetota</taxon>
        <taxon>Actinomycetes</taxon>
        <taxon>Mycobacteriales</taxon>
        <taxon>Mycobacteriaceae</taxon>
        <taxon>Mycolicibacterium</taxon>
    </lineage>
</organism>
<dbReference type="Proteomes" id="UP000466931">
    <property type="component" value="Chromosome"/>
</dbReference>
<accession>A0A7I7XWT4</accession>
<dbReference type="Pfam" id="PF10101">
    <property type="entry name" value="DUF2339"/>
    <property type="match status" value="1"/>
</dbReference>
<dbReference type="RefSeq" id="WP_085151144.1">
    <property type="nucleotide sequence ID" value="NZ_AP022612.1"/>
</dbReference>
<dbReference type="PANTHER" id="PTHR38434">
    <property type="entry name" value="BLL2549 PROTEIN"/>
    <property type="match status" value="1"/>
</dbReference>
<protein>
    <submittedName>
        <fullName evidence="1">Uncharacterized protein</fullName>
    </submittedName>
</protein>